<protein>
    <recommendedName>
        <fullName evidence="1">Galactosyltransferase N-terminal domain-containing protein</fullName>
    </recommendedName>
</protein>
<dbReference type="GO" id="GO:0005794">
    <property type="term" value="C:Golgi apparatus"/>
    <property type="evidence" value="ECO:0007669"/>
    <property type="project" value="TreeGrafter"/>
</dbReference>
<dbReference type="PANTHER" id="PTHR19300:SF5">
    <property type="entry name" value="BETA-1,4-GALACTOSYLTRANSFERASE 1"/>
    <property type="match status" value="1"/>
</dbReference>
<evidence type="ECO:0000313" key="2">
    <source>
        <dbReference type="EMBL" id="KAK7810480.1"/>
    </source>
</evidence>
<evidence type="ECO:0000313" key="3">
    <source>
        <dbReference type="Proteomes" id="UP001488838"/>
    </source>
</evidence>
<dbReference type="Gene3D" id="3.90.550.10">
    <property type="entry name" value="Spore Coat Polysaccharide Biosynthesis Protein SpsA, Chain A"/>
    <property type="match status" value="2"/>
</dbReference>
<dbReference type="PANTHER" id="PTHR19300">
    <property type="entry name" value="BETA-1,4-GALACTOSYLTRANSFERASE"/>
    <property type="match status" value="1"/>
</dbReference>
<dbReference type="InterPro" id="IPR029044">
    <property type="entry name" value="Nucleotide-diphossugar_trans"/>
</dbReference>
<dbReference type="AlphaFoldDB" id="A0AAW0I7T6"/>
<keyword evidence="3" id="KW-1185">Reference proteome</keyword>
<comment type="caution">
    <text evidence="2">The sequence shown here is derived from an EMBL/GenBank/DDBJ whole genome shotgun (WGS) entry which is preliminary data.</text>
</comment>
<sequence length="148" mass="16996">MVLQHQQLDYGVCVTKKARDTMFNCAKFLSVDFPGALKEHDHPCFVFSNADLFPWTTATLTDLLITWAWGGEKDVSNRLVYRGMFLSCPSTVFGRHEPYPEGFDRLAHTKQMVHLDDFSSLIYQVLDKHKYLLHSKLTVDVGTPRKQS</sequence>
<dbReference type="GO" id="GO:0006487">
    <property type="term" value="P:protein N-linked glycosylation"/>
    <property type="evidence" value="ECO:0007669"/>
    <property type="project" value="TreeGrafter"/>
</dbReference>
<dbReference type="GO" id="GO:0003831">
    <property type="term" value="F:beta-N-acetylglucosaminylglycopeptide beta-1,4-galactosyltransferase activity"/>
    <property type="evidence" value="ECO:0007669"/>
    <property type="project" value="TreeGrafter"/>
</dbReference>
<organism evidence="2 3">
    <name type="scientific">Myodes glareolus</name>
    <name type="common">Bank vole</name>
    <name type="synonym">Clethrionomys glareolus</name>
    <dbReference type="NCBI Taxonomy" id="447135"/>
    <lineage>
        <taxon>Eukaryota</taxon>
        <taxon>Metazoa</taxon>
        <taxon>Chordata</taxon>
        <taxon>Craniata</taxon>
        <taxon>Vertebrata</taxon>
        <taxon>Euteleostomi</taxon>
        <taxon>Mammalia</taxon>
        <taxon>Eutheria</taxon>
        <taxon>Euarchontoglires</taxon>
        <taxon>Glires</taxon>
        <taxon>Rodentia</taxon>
        <taxon>Myomorpha</taxon>
        <taxon>Muroidea</taxon>
        <taxon>Cricetidae</taxon>
        <taxon>Arvicolinae</taxon>
        <taxon>Myodes</taxon>
    </lineage>
</organism>
<dbReference type="Proteomes" id="UP001488838">
    <property type="component" value="Unassembled WGS sequence"/>
</dbReference>
<evidence type="ECO:0000259" key="1">
    <source>
        <dbReference type="Pfam" id="PF13733"/>
    </source>
</evidence>
<dbReference type="InterPro" id="IPR003859">
    <property type="entry name" value="Galactosyl_T"/>
</dbReference>
<feature type="domain" description="Galactosyltransferase N-terminal" evidence="1">
    <location>
        <begin position="2"/>
        <end position="55"/>
    </location>
</feature>
<reference evidence="2 3" key="1">
    <citation type="journal article" date="2023" name="bioRxiv">
        <title>Conserved and derived expression patterns and positive selection on dental genes reveal complex evolutionary context of ever-growing rodent molars.</title>
        <authorList>
            <person name="Calamari Z.T."/>
            <person name="Song A."/>
            <person name="Cohen E."/>
            <person name="Akter M."/>
            <person name="Roy R.D."/>
            <person name="Hallikas O."/>
            <person name="Christensen M.M."/>
            <person name="Li P."/>
            <person name="Marangoni P."/>
            <person name="Jernvall J."/>
            <person name="Klein O.D."/>
        </authorList>
    </citation>
    <scope>NUCLEOTIDE SEQUENCE [LARGE SCALE GENOMIC DNA]</scope>
    <source>
        <strain evidence="2">V071</strain>
    </source>
</reference>
<accession>A0AAW0I7T6</accession>
<dbReference type="GO" id="GO:0008092">
    <property type="term" value="F:cytoskeletal protein binding"/>
    <property type="evidence" value="ECO:0007669"/>
    <property type="project" value="TreeGrafter"/>
</dbReference>
<dbReference type="EMBL" id="JBBHLL010000195">
    <property type="protein sequence ID" value="KAK7810480.1"/>
    <property type="molecule type" value="Genomic_DNA"/>
</dbReference>
<dbReference type="Pfam" id="PF13733">
    <property type="entry name" value="Glyco_transf_7N"/>
    <property type="match status" value="1"/>
</dbReference>
<gene>
    <name evidence="2" type="ORF">U0070_025128</name>
</gene>
<proteinExistence type="predicted"/>
<dbReference type="GO" id="GO:0005975">
    <property type="term" value="P:carbohydrate metabolic process"/>
    <property type="evidence" value="ECO:0007669"/>
    <property type="project" value="InterPro"/>
</dbReference>
<name>A0AAW0I7T6_MYOGA</name>
<dbReference type="InterPro" id="IPR027995">
    <property type="entry name" value="Galactosyl_T_N"/>
</dbReference>